<evidence type="ECO:0000256" key="5">
    <source>
        <dbReference type="ARBA" id="ARBA00022723"/>
    </source>
</evidence>
<evidence type="ECO:0000256" key="7">
    <source>
        <dbReference type="ARBA" id="ARBA00022786"/>
    </source>
</evidence>
<evidence type="ECO:0000256" key="6">
    <source>
        <dbReference type="ARBA" id="ARBA00022771"/>
    </source>
</evidence>
<dbReference type="InterPro" id="IPR013083">
    <property type="entry name" value="Znf_RING/FYVE/PHD"/>
</dbReference>
<evidence type="ECO:0000256" key="12">
    <source>
        <dbReference type="SAM" id="MobiDB-lite"/>
    </source>
</evidence>
<dbReference type="EMBL" id="GIBP01001570">
    <property type="protein sequence ID" value="NDV30539.1"/>
    <property type="molecule type" value="Transcribed_RNA"/>
</dbReference>
<keyword evidence="7" id="KW-0833">Ubl conjugation pathway</keyword>
<keyword evidence="3" id="KW-0808">Transferase</keyword>
<feature type="transmembrane region" description="Helical" evidence="13">
    <location>
        <begin position="260"/>
        <end position="283"/>
    </location>
</feature>
<evidence type="ECO:0000256" key="3">
    <source>
        <dbReference type="ARBA" id="ARBA00022679"/>
    </source>
</evidence>
<sequence length="568" mass="65638">MTLILYFVLDNNNKMARGSAMLGAVCLGSLAFLCNNLWAPSKGDLSIALELLWNSLFNQTLFLAAFSSIAMLLYKGLQVLFFNQLLNAEKEGNQNEMKKYGFRYVFMISLLDDIEVEDWFSLLIIWVGLYFLFAGLHSFVWLCKQRQLYLMNQPPSTSSSHAKIVVLLCGLFVVNLYSFWALLPLFYRYGGLGALFHLFQDFWANFWNIVKVLSKVSIYFYDNYHLQTHSSSWEHSGSLSFHIDAITDIFILAVKTVYNMFLIFMYGFSFSVTGLLLVSFLYLDLHSSWKALNHKIEELKKYRKITQDIENRFSRVSQDEINRLDDKTCAICWDENTSASSRRLPCNHIFHNSCMRTWFEKETFCPLCKRNILPQPPPSQQNRRNPNNNSNISRLFTFFSPNQRPVFNYYQQPYNMPMNTNVYQDNSPFFNVGRNNRGQNNLRRPNRNYNPNVVNNPNGFPFDDILDFNTIFANVHPNAPPMGPHPAPVPPQSTNDPNNPPPFSFHPLETPSPIPTPTPTPPSSPNSDLETSLNFLQEVLPHVPRELLLQDLLRTRNPEQTINNFLST</sequence>
<evidence type="ECO:0000313" key="16">
    <source>
        <dbReference type="EMBL" id="NDV30539.1"/>
    </source>
</evidence>
<dbReference type="InterPro" id="IPR057992">
    <property type="entry name" value="TPR_SYVN1_N"/>
</dbReference>
<dbReference type="Pfam" id="PF02845">
    <property type="entry name" value="CUE"/>
    <property type="match status" value="1"/>
</dbReference>
<evidence type="ECO:0000256" key="9">
    <source>
        <dbReference type="ARBA" id="ARBA00022989"/>
    </source>
</evidence>
<keyword evidence="4 13" id="KW-0812">Transmembrane</keyword>
<dbReference type="InterPro" id="IPR003892">
    <property type="entry name" value="CUE"/>
</dbReference>
<dbReference type="Gene3D" id="3.30.40.10">
    <property type="entry name" value="Zinc/RING finger domain, C3HC4 (zinc finger)"/>
    <property type="match status" value="1"/>
</dbReference>
<feature type="domain" description="RING-type" evidence="14">
    <location>
        <begin position="329"/>
        <end position="369"/>
    </location>
</feature>
<reference evidence="16" key="1">
    <citation type="journal article" date="2020" name="J. Eukaryot. Microbiol.">
        <title>De novo Sequencing, Assembly and Annotation of the Transcriptome for the Free-Living Testate Amoeba Arcella intermedia.</title>
        <authorList>
            <person name="Ribeiro G.M."/>
            <person name="Porfirio-Sousa A.L."/>
            <person name="Maurer-Alcala X.X."/>
            <person name="Katz L.A."/>
            <person name="Lahr D.J.G."/>
        </authorList>
    </citation>
    <scope>NUCLEOTIDE SEQUENCE</scope>
</reference>
<evidence type="ECO:0000256" key="4">
    <source>
        <dbReference type="ARBA" id="ARBA00022692"/>
    </source>
</evidence>
<dbReference type="PANTHER" id="PTHR15067:SF4">
    <property type="entry name" value="E3 UBIQUITIN-PROTEIN LIGASE RNF8"/>
    <property type="match status" value="1"/>
</dbReference>
<dbReference type="Gene3D" id="1.10.8.10">
    <property type="entry name" value="DNA helicase RuvA subunit, C-terminal domain"/>
    <property type="match status" value="1"/>
</dbReference>
<feature type="region of interest" description="Disordered" evidence="12">
    <location>
        <begin position="375"/>
        <end position="394"/>
    </location>
</feature>
<keyword evidence="9 13" id="KW-1133">Transmembrane helix</keyword>
<feature type="compositionally biased region" description="Pro residues" evidence="12">
    <location>
        <begin position="498"/>
        <end position="524"/>
    </location>
</feature>
<feature type="domain" description="CUE" evidence="15">
    <location>
        <begin position="528"/>
        <end position="568"/>
    </location>
</feature>
<dbReference type="SUPFAM" id="SSF57850">
    <property type="entry name" value="RING/U-box"/>
    <property type="match status" value="1"/>
</dbReference>
<dbReference type="GO" id="GO:0000151">
    <property type="term" value="C:ubiquitin ligase complex"/>
    <property type="evidence" value="ECO:0007669"/>
    <property type="project" value="TreeGrafter"/>
</dbReference>
<evidence type="ECO:0000256" key="1">
    <source>
        <dbReference type="ARBA" id="ARBA00004141"/>
    </source>
</evidence>
<feature type="transmembrane region" description="Helical" evidence="13">
    <location>
        <begin position="20"/>
        <end position="39"/>
    </location>
</feature>
<name>A0A6B2L0S8_9EUKA</name>
<proteinExistence type="predicted"/>
<dbReference type="PROSITE" id="PS51140">
    <property type="entry name" value="CUE"/>
    <property type="match status" value="1"/>
</dbReference>
<comment type="pathway">
    <text evidence="2">Protein modification; protein ubiquitination.</text>
</comment>
<feature type="transmembrane region" description="Helical" evidence="13">
    <location>
        <begin position="119"/>
        <end position="143"/>
    </location>
</feature>
<evidence type="ECO:0000256" key="8">
    <source>
        <dbReference type="ARBA" id="ARBA00022833"/>
    </source>
</evidence>
<evidence type="ECO:0008006" key="17">
    <source>
        <dbReference type="Google" id="ProtNLM"/>
    </source>
</evidence>
<feature type="region of interest" description="Disordered" evidence="12">
    <location>
        <begin position="432"/>
        <end position="455"/>
    </location>
</feature>
<feature type="region of interest" description="Disordered" evidence="12">
    <location>
        <begin position="477"/>
        <end position="530"/>
    </location>
</feature>
<dbReference type="GO" id="GO:0061630">
    <property type="term" value="F:ubiquitin protein ligase activity"/>
    <property type="evidence" value="ECO:0007669"/>
    <property type="project" value="TreeGrafter"/>
</dbReference>
<evidence type="ECO:0000256" key="11">
    <source>
        <dbReference type="PROSITE-ProRule" id="PRU00175"/>
    </source>
</evidence>
<dbReference type="GO" id="GO:0008270">
    <property type="term" value="F:zinc ion binding"/>
    <property type="evidence" value="ECO:0007669"/>
    <property type="project" value="UniProtKB-KW"/>
</dbReference>
<evidence type="ECO:0000256" key="13">
    <source>
        <dbReference type="SAM" id="Phobius"/>
    </source>
</evidence>
<organism evidence="16">
    <name type="scientific">Arcella intermedia</name>
    <dbReference type="NCBI Taxonomy" id="1963864"/>
    <lineage>
        <taxon>Eukaryota</taxon>
        <taxon>Amoebozoa</taxon>
        <taxon>Tubulinea</taxon>
        <taxon>Elardia</taxon>
        <taxon>Arcellinida</taxon>
        <taxon>Sphaerothecina</taxon>
        <taxon>Arcellidae</taxon>
        <taxon>Arcella</taxon>
    </lineage>
</organism>
<dbReference type="PANTHER" id="PTHR15067">
    <property type="entry name" value="E3 UBIQUITIN-PROTEIN LIGASE RNF8"/>
    <property type="match status" value="1"/>
</dbReference>
<keyword evidence="8" id="KW-0862">Zinc</keyword>
<dbReference type="GO" id="GO:0016020">
    <property type="term" value="C:membrane"/>
    <property type="evidence" value="ECO:0007669"/>
    <property type="project" value="UniProtKB-SubCell"/>
</dbReference>
<dbReference type="GO" id="GO:0043130">
    <property type="term" value="F:ubiquitin binding"/>
    <property type="evidence" value="ECO:0007669"/>
    <property type="project" value="InterPro"/>
</dbReference>
<keyword evidence="10 13" id="KW-0472">Membrane</keyword>
<protein>
    <recommendedName>
        <fullName evidence="17">RING-type domain-containing protein</fullName>
    </recommendedName>
</protein>
<dbReference type="Pfam" id="PF13639">
    <property type="entry name" value="zf-RING_2"/>
    <property type="match status" value="1"/>
</dbReference>
<dbReference type="Pfam" id="PF25563">
    <property type="entry name" value="TPR_SYVN1_N"/>
    <property type="match status" value="1"/>
</dbReference>
<dbReference type="GO" id="GO:0005829">
    <property type="term" value="C:cytosol"/>
    <property type="evidence" value="ECO:0007669"/>
    <property type="project" value="TreeGrafter"/>
</dbReference>
<accession>A0A6B2L0S8</accession>
<dbReference type="GO" id="GO:0016567">
    <property type="term" value="P:protein ubiquitination"/>
    <property type="evidence" value="ECO:0007669"/>
    <property type="project" value="TreeGrafter"/>
</dbReference>
<evidence type="ECO:0000259" key="15">
    <source>
        <dbReference type="PROSITE" id="PS51140"/>
    </source>
</evidence>
<evidence type="ECO:0000259" key="14">
    <source>
        <dbReference type="PROSITE" id="PS50089"/>
    </source>
</evidence>
<keyword evidence="5" id="KW-0479">Metal-binding</keyword>
<keyword evidence="6 11" id="KW-0863">Zinc-finger</keyword>
<evidence type="ECO:0000256" key="10">
    <source>
        <dbReference type="ARBA" id="ARBA00023136"/>
    </source>
</evidence>
<dbReference type="AlphaFoldDB" id="A0A6B2L0S8"/>
<feature type="compositionally biased region" description="Pro residues" evidence="12">
    <location>
        <begin position="478"/>
        <end position="491"/>
    </location>
</feature>
<feature type="transmembrane region" description="Helical" evidence="13">
    <location>
        <begin position="164"/>
        <end position="187"/>
    </location>
</feature>
<dbReference type="GO" id="GO:0006511">
    <property type="term" value="P:ubiquitin-dependent protein catabolic process"/>
    <property type="evidence" value="ECO:0007669"/>
    <property type="project" value="TreeGrafter"/>
</dbReference>
<feature type="compositionally biased region" description="Low complexity" evidence="12">
    <location>
        <begin position="380"/>
        <end position="394"/>
    </location>
</feature>
<dbReference type="PROSITE" id="PS50089">
    <property type="entry name" value="ZF_RING_2"/>
    <property type="match status" value="1"/>
</dbReference>
<evidence type="ECO:0000256" key="2">
    <source>
        <dbReference type="ARBA" id="ARBA00004906"/>
    </source>
</evidence>
<dbReference type="InterPro" id="IPR001841">
    <property type="entry name" value="Znf_RING"/>
</dbReference>
<dbReference type="SMART" id="SM00184">
    <property type="entry name" value="RING"/>
    <property type="match status" value="1"/>
</dbReference>
<comment type="subcellular location">
    <subcellularLocation>
        <location evidence="1">Membrane</location>
        <topology evidence="1">Multi-pass membrane protein</topology>
    </subcellularLocation>
</comment>
<feature type="transmembrane region" description="Helical" evidence="13">
    <location>
        <begin position="51"/>
        <end position="74"/>
    </location>
</feature>